<reference evidence="1 2" key="1">
    <citation type="submission" date="2019-03" db="EMBL/GenBank/DDBJ databases">
        <title>Single cell metagenomics reveals metabolic interactions within the superorganism composed of flagellate Streblomastix strix and complex community of Bacteroidetes bacteria on its surface.</title>
        <authorList>
            <person name="Treitli S.C."/>
            <person name="Kolisko M."/>
            <person name="Husnik F."/>
            <person name="Keeling P."/>
            <person name="Hampl V."/>
        </authorList>
    </citation>
    <scope>NUCLEOTIDE SEQUENCE [LARGE SCALE GENOMIC DNA]</scope>
    <source>
        <strain evidence="1">ST1C</strain>
    </source>
</reference>
<evidence type="ECO:0000313" key="1">
    <source>
        <dbReference type="EMBL" id="KAA6353649.1"/>
    </source>
</evidence>
<dbReference type="AlphaFoldDB" id="A0A5J4T5M9"/>
<dbReference type="Proteomes" id="UP000324800">
    <property type="component" value="Unassembled WGS sequence"/>
</dbReference>
<feature type="non-terminal residue" evidence="1">
    <location>
        <position position="131"/>
    </location>
</feature>
<dbReference type="EMBL" id="SNRW01037698">
    <property type="protein sequence ID" value="KAA6353649.1"/>
    <property type="molecule type" value="Genomic_DNA"/>
</dbReference>
<gene>
    <name evidence="1" type="ORF">EZS28_050824</name>
</gene>
<name>A0A5J4T5M9_9EUKA</name>
<protein>
    <submittedName>
        <fullName evidence="1">Uncharacterized protein</fullName>
    </submittedName>
</protein>
<accession>A0A5J4T5M9</accession>
<comment type="caution">
    <text evidence="1">The sequence shown here is derived from an EMBL/GenBank/DDBJ whole genome shotgun (WGS) entry which is preliminary data.</text>
</comment>
<evidence type="ECO:0000313" key="2">
    <source>
        <dbReference type="Proteomes" id="UP000324800"/>
    </source>
</evidence>
<sequence length="131" mass="15387">MMRRTVSPSEIPRLPHLRGIQKESNILEDQEYLKNLPVPDRLLAEKQFWKQINGEYIIQKGAAESWTSPQGTAGLEKILDCRMINAITRQKRFKMDGQEQFRHLIRQKDFAITIDPKDTFHHIKVSQTLYP</sequence>
<proteinExistence type="predicted"/>
<organism evidence="1 2">
    <name type="scientific">Streblomastix strix</name>
    <dbReference type="NCBI Taxonomy" id="222440"/>
    <lineage>
        <taxon>Eukaryota</taxon>
        <taxon>Metamonada</taxon>
        <taxon>Preaxostyla</taxon>
        <taxon>Oxymonadida</taxon>
        <taxon>Streblomastigidae</taxon>
        <taxon>Streblomastix</taxon>
    </lineage>
</organism>